<dbReference type="OrthoDB" id="26525at2759"/>
<proteinExistence type="inferred from homology"/>
<evidence type="ECO:0000256" key="4">
    <source>
        <dbReference type="ARBA" id="ARBA00022990"/>
    </source>
</evidence>
<dbReference type="EMBL" id="FN653104">
    <property type="protein sequence ID" value="CBY12025.1"/>
    <property type="molecule type" value="Genomic_DNA"/>
</dbReference>
<dbReference type="PROSITE" id="PS00018">
    <property type="entry name" value="EF_HAND_1"/>
    <property type="match status" value="1"/>
</dbReference>
<dbReference type="InParanoid" id="E4XQD9"/>
<feature type="domain" description="EF-hand" evidence="5">
    <location>
        <begin position="104"/>
        <end position="139"/>
    </location>
</feature>
<protein>
    <recommendedName>
        <fullName evidence="5">EF-hand domain-containing protein</fullName>
    </recommendedName>
</protein>
<keyword evidence="4" id="KW-0007">Acetylation</keyword>
<name>E4XQD9_OIKDI</name>
<keyword evidence="2" id="KW-0677">Repeat</keyword>
<dbReference type="InterPro" id="IPR011992">
    <property type="entry name" value="EF-hand-dom_pair"/>
</dbReference>
<dbReference type="PANTHER" id="PTHR23048:SF0">
    <property type="entry name" value="CALMODULIN LIKE 3"/>
    <property type="match status" value="1"/>
</dbReference>
<dbReference type="Proteomes" id="UP000001307">
    <property type="component" value="Unassembled WGS sequence"/>
</dbReference>
<feature type="domain" description="EF-hand" evidence="5">
    <location>
        <begin position="143"/>
        <end position="178"/>
    </location>
</feature>
<dbReference type="PROSITE" id="PS50222">
    <property type="entry name" value="EF_HAND_2"/>
    <property type="match status" value="3"/>
</dbReference>
<dbReference type="SMART" id="SM00054">
    <property type="entry name" value="EFh"/>
    <property type="match status" value="4"/>
</dbReference>
<feature type="domain" description="EF-hand" evidence="5">
    <location>
        <begin position="68"/>
        <end position="103"/>
    </location>
</feature>
<evidence type="ECO:0000256" key="1">
    <source>
        <dbReference type="ARBA" id="ARBA00009763"/>
    </source>
</evidence>
<dbReference type="GO" id="GO:0005509">
    <property type="term" value="F:calcium ion binding"/>
    <property type="evidence" value="ECO:0007669"/>
    <property type="project" value="InterPro"/>
</dbReference>
<comment type="similarity">
    <text evidence="1">Belongs to the calmodulin family.</text>
</comment>
<organism evidence="6">
    <name type="scientific">Oikopleura dioica</name>
    <name type="common">Tunicate</name>
    <dbReference type="NCBI Taxonomy" id="34765"/>
    <lineage>
        <taxon>Eukaryota</taxon>
        <taxon>Metazoa</taxon>
        <taxon>Chordata</taxon>
        <taxon>Tunicata</taxon>
        <taxon>Appendicularia</taxon>
        <taxon>Copelata</taxon>
        <taxon>Oikopleuridae</taxon>
        <taxon>Oikopleura</taxon>
    </lineage>
</organism>
<dbReference type="InterPro" id="IPR018247">
    <property type="entry name" value="EF_Hand_1_Ca_BS"/>
</dbReference>
<evidence type="ECO:0000256" key="2">
    <source>
        <dbReference type="ARBA" id="ARBA00022737"/>
    </source>
</evidence>
<dbReference type="InterPro" id="IPR050230">
    <property type="entry name" value="CALM/Myosin/TropC-like"/>
</dbReference>
<evidence type="ECO:0000313" key="7">
    <source>
        <dbReference type="Proteomes" id="UP000001307"/>
    </source>
</evidence>
<accession>E4XQD9</accession>
<dbReference type="SUPFAM" id="SSF47473">
    <property type="entry name" value="EF-hand"/>
    <property type="match status" value="1"/>
</dbReference>
<dbReference type="Gene3D" id="1.10.238.10">
    <property type="entry name" value="EF-hand"/>
    <property type="match status" value="2"/>
</dbReference>
<dbReference type="GO" id="GO:0016460">
    <property type="term" value="C:myosin II complex"/>
    <property type="evidence" value="ECO:0007669"/>
    <property type="project" value="TreeGrafter"/>
</dbReference>
<dbReference type="PANTHER" id="PTHR23048">
    <property type="entry name" value="MYOSIN LIGHT CHAIN 1, 3"/>
    <property type="match status" value="1"/>
</dbReference>
<dbReference type="AlphaFoldDB" id="E4XQD9"/>
<dbReference type="InterPro" id="IPR002048">
    <property type="entry name" value="EF_hand_dom"/>
</dbReference>
<dbReference type="FunFam" id="1.10.238.10:FF:000527">
    <property type="entry name" value="Calmodulin-3"/>
    <property type="match status" value="1"/>
</dbReference>
<evidence type="ECO:0000313" key="6">
    <source>
        <dbReference type="EMBL" id="CBY12025.1"/>
    </source>
</evidence>
<reference evidence="6" key="1">
    <citation type="journal article" date="2010" name="Science">
        <title>Plasticity of animal genome architecture unmasked by rapid evolution of a pelagic tunicate.</title>
        <authorList>
            <person name="Denoeud F."/>
            <person name="Henriet S."/>
            <person name="Mungpakdee S."/>
            <person name="Aury J.M."/>
            <person name="Da Silva C."/>
            <person name="Brinkmann H."/>
            <person name="Mikhaleva J."/>
            <person name="Olsen L.C."/>
            <person name="Jubin C."/>
            <person name="Canestro C."/>
            <person name="Bouquet J.M."/>
            <person name="Danks G."/>
            <person name="Poulain J."/>
            <person name="Campsteijn C."/>
            <person name="Adamski M."/>
            <person name="Cross I."/>
            <person name="Yadetie F."/>
            <person name="Muffato M."/>
            <person name="Louis A."/>
            <person name="Butcher S."/>
            <person name="Tsagkogeorga G."/>
            <person name="Konrad A."/>
            <person name="Singh S."/>
            <person name="Jensen M.F."/>
            <person name="Cong E.H."/>
            <person name="Eikeseth-Otteraa H."/>
            <person name="Noel B."/>
            <person name="Anthouard V."/>
            <person name="Porcel B.M."/>
            <person name="Kachouri-Lafond R."/>
            <person name="Nishino A."/>
            <person name="Ugolini M."/>
            <person name="Chourrout P."/>
            <person name="Nishida H."/>
            <person name="Aasland R."/>
            <person name="Huzurbazar S."/>
            <person name="Westhof E."/>
            <person name="Delsuc F."/>
            <person name="Lehrach H."/>
            <person name="Reinhardt R."/>
            <person name="Weissenbach J."/>
            <person name="Roy S.W."/>
            <person name="Artiguenave F."/>
            <person name="Postlethwait J.H."/>
            <person name="Manak J.R."/>
            <person name="Thompson E.M."/>
            <person name="Jaillon O."/>
            <person name="Du Pasquier L."/>
            <person name="Boudinot P."/>
            <person name="Liberles D.A."/>
            <person name="Volff J.N."/>
            <person name="Philippe H."/>
            <person name="Lenhard B."/>
            <person name="Roest Crollius H."/>
            <person name="Wincker P."/>
            <person name="Chourrout D."/>
        </authorList>
    </citation>
    <scope>NUCLEOTIDE SEQUENCE [LARGE SCALE GENOMIC DNA]</scope>
</reference>
<dbReference type="Pfam" id="PF13499">
    <property type="entry name" value="EF-hand_7"/>
    <property type="match status" value="2"/>
</dbReference>
<keyword evidence="3" id="KW-0106">Calcium</keyword>
<keyword evidence="7" id="KW-1185">Reference proteome</keyword>
<evidence type="ECO:0000256" key="3">
    <source>
        <dbReference type="ARBA" id="ARBA00022837"/>
    </source>
</evidence>
<gene>
    <name evidence="6" type="ORF">GSOID_T00017443001</name>
</gene>
<evidence type="ECO:0000259" key="5">
    <source>
        <dbReference type="PROSITE" id="PS50222"/>
    </source>
</evidence>
<sequence length="217" mass="25049">MGIIKEISRSLDKLGRGSETLEKIVDRKKLEPRERPKPKDSIFRVELDQNQLAEGAKNEFTEIRLNPKQMREMQDLFDLFDIDDSGSISKRELRTVLSSLGEYPTEEMLDQMMTEFDEDGNEVIDFDEFLAMVVKYNANVQVDPKLELSNALRVFDKKESGIMSAEEIVKILTKNGEEPVDEAEVHKFLEMIRLTSDGTVKLEDFAELLTREIKNEK</sequence>